<keyword evidence="1" id="KW-0175">Coiled coil</keyword>
<comment type="caution">
    <text evidence="3">The sequence shown here is derived from an EMBL/GenBank/DDBJ whole genome shotgun (WGS) entry which is preliminary data.</text>
</comment>
<gene>
    <name evidence="3" type="ORF">Tco_1003170</name>
</gene>
<keyword evidence="4" id="KW-1185">Reference proteome</keyword>
<organism evidence="3 4">
    <name type="scientific">Tanacetum coccineum</name>
    <dbReference type="NCBI Taxonomy" id="301880"/>
    <lineage>
        <taxon>Eukaryota</taxon>
        <taxon>Viridiplantae</taxon>
        <taxon>Streptophyta</taxon>
        <taxon>Embryophyta</taxon>
        <taxon>Tracheophyta</taxon>
        <taxon>Spermatophyta</taxon>
        <taxon>Magnoliopsida</taxon>
        <taxon>eudicotyledons</taxon>
        <taxon>Gunneridae</taxon>
        <taxon>Pentapetalae</taxon>
        <taxon>asterids</taxon>
        <taxon>campanulids</taxon>
        <taxon>Asterales</taxon>
        <taxon>Asteraceae</taxon>
        <taxon>Asteroideae</taxon>
        <taxon>Anthemideae</taxon>
        <taxon>Anthemidinae</taxon>
        <taxon>Tanacetum</taxon>
    </lineage>
</organism>
<proteinExistence type="predicted"/>
<feature type="coiled-coil region" evidence="1">
    <location>
        <begin position="43"/>
        <end position="70"/>
    </location>
</feature>
<reference evidence="3" key="1">
    <citation type="journal article" date="2022" name="Int. J. Mol. Sci.">
        <title>Draft Genome of Tanacetum Coccineum: Genomic Comparison of Closely Related Tanacetum-Family Plants.</title>
        <authorList>
            <person name="Yamashiro T."/>
            <person name="Shiraishi A."/>
            <person name="Nakayama K."/>
            <person name="Satake H."/>
        </authorList>
    </citation>
    <scope>NUCLEOTIDE SEQUENCE</scope>
</reference>
<evidence type="ECO:0000313" key="3">
    <source>
        <dbReference type="EMBL" id="GJT59637.1"/>
    </source>
</evidence>
<feature type="region of interest" description="Disordered" evidence="2">
    <location>
        <begin position="1"/>
        <end position="20"/>
    </location>
</feature>
<evidence type="ECO:0000313" key="4">
    <source>
        <dbReference type="Proteomes" id="UP001151760"/>
    </source>
</evidence>
<sequence length="109" mass="12050">MVEPNTPNCLQNTDDKGKGKVEGDLANQVEQAGIGDAISIFTSLDLKNRITKLEGDLARANQLVKAKKAKEPKEVPKEVIKVSTGQDVVCFNDVNYPLEIRMLKDTPRR</sequence>
<dbReference type="EMBL" id="BQNB010017127">
    <property type="protein sequence ID" value="GJT59637.1"/>
    <property type="molecule type" value="Genomic_DNA"/>
</dbReference>
<dbReference type="Proteomes" id="UP001151760">
    <property type="component" value="Unassembled WGS sequence"/>
</dbReference>
<evidence type="ECO:0000256" key="1">
    <source>
        <dbReference type="SAM" id="Coils"/>
    </source>
</evidence>
<protein>
    <submittedName>
        <fullName evidence="3">Uncharacterized protein</fullName>
    </submittedName>
</protein>
<reference evidence="3" key="2">
    <citation type="submission" date="2022-01" db="EMBL/GenBank/DDBJ databases">
        <authorList>
            <person name="Yamashiro T."/>
            <person name="Shiraishi A."/>
            <person name="Satake H."/>
            <person name="Nakayama K."/>
        </authorList>
    </citation>
    <scope>NUCLEOTIDE SEQUENCE</scope>
</reference>
<evidence type="ECO:0000256" key="2">
    <source>
        <dbReference type="SAM" id="MobiDB-lite"/>
    </source>
</evidence>
<accession>A0ABQ5FA77</accession>
<feature type="compositionally biased region" description="Polar residues" evidence="2">
    <location>
        <begin position="1"/>
        <end position="12"/>
    </location>
</feature>
<name>A0ABQ5FA77_9ASTR</name>